<dbReference type="AlphaFoldDB" id="A0AAD4Z6W9"/>
<dbReference type="Proteomes" id="UP001054821">
    <property type="component" value="Chromosome 4"/>
</dbReference>
<evidence type="ECO:0000313" key="3">
    <source>
        <dbReference type="Proteomes" id="UP001054821"/>
    </source>
</evidence>
<feature type="domain" description="Retrovirus-related Pol polyprotein from transposon TNT 1-94-like beta-barrel" evidence="1">
    <location>
        <begin position="37"/>
        <end position="109"/>
    </location>
</feature>
<dbReference type="EMBL" id="JAJFAZ020000004">
    <property type="protein sequence ID" value="KAI5335140.1"/>
    <property type="molecule type" value="Genomic_DNA"/>
</dbReference>
<comment type="caution">
    <text evidence="2">The sequence shown here is derived from an EMBL/GenBank/DDBJ whole genome shotgun (WGS) entry which is preliminary data.</text>
</comment>
<sequence>MKDDFEHVAEQIPAFVIDIGNNGKVLKVSASVLNNTWIIDSSATEHMSFDSKQVQTIKSSPQLMVSTVDGNADLVIGEDTISLTDNLSLDTILVVPSLDYNLLSVTQLTVALKLYCDFLAFLSVQGHSDSQDD</sequence>
<dbReference type="Pfam" id="PF22936">
    <property type="entry name" value="Pol_BBD"/>
    <property type="match status" value="1"/>
</dbReference>
<evidence type="ECO:0000313" key="2">
    <source>
        <dbReference type="EMBL" id="KAI5335140.1"/>
    </source>
</evidence>
<organism evidence="2 3">
    <name type="scientific">Prunus dulcis</name>
    <name type="common">Almond</name>
    <name type="synonym">Amygdalus dulcis</name>
    <dbReference type="NCBI Taxonomy" id="3755"/>
    <lineage>
        <taxon>Eukaryota</taxon>
        <taxon>Viridiplantae</taxon>
        <taxon>Streptophyta</taxon>
        <taxon>Embryophyta</taxon>
        <taxon>Tracheophyta</taxon>
        <taxon>Spermatophyta</taxon>
        <taxon>Magnoliopsida</taxon>
        <taxon>eudicotyledons</taxon>
        <taxon>Gunneridae</taxon>
        <taxon>Pentapetalae</taxon>
        <taxon>rosids</taxon>
        <taxon>fabids</taxon>
        <taxon>Rosales</taxon>
        <taxon>Rosaceae</taxon>
        <taxon>Amygdaloideae</taxon>
        <taxon>Amygdaleae</taxon>
        <taxon>Prunus</taxon>
    </lineage>
</organism>
<accession>A0AAD4Z6W9</accession>
<protein>
    <recommendedName>
        <fullName evidence="1">Retrovirus-related Pol polyprotein from transposon TNT 1-94-like beta-barrel domain-containing protein</fullName>
    </recommendedName>
</protein>
<name>A0AAD4Z6W9_PRUDU</name>
<proteinExistence type="predicted"/>
<gene>
    <name evidence="2" type="ORF">L3X38_025273</name>
</gene>
<keyword evidence="3" id="KW-1185">Reference proteome</keyword>
<evidence type="ECO:0000259" key="1">
    <source>
        <dbReference type="Pfam" id="PF22936"/>
    </source>
</evidence>
<reference evidence="2 3" key="1">
    <citation type="journal article" date="2022" name="G3 (Bethesda)">
        <title>Whole-genome sequence and methylome profiling of the almond [Prunus dulcis (Mill.) D.A. Webb] cultivar 'Nonpareil'.</title>
        <authorList>
            <person name="D'Amico-Willman K.M."/>
            <person name="Ouma W.Z."/>
            <person name="Meulia T."/>
            <person name="Sideli G.M."/>
            <person name="Gradziel T.M."/>
            <person name="Fresnedo-Ramirez J."/>
        </authorList>
    </citation>
    <scope>NUCLEOTIDE SEQUENCE [LARGE SCALE GENOMIC DNA]</scope>
    <source>
        <strain evidence="2">Clone GOH B32 T37-40</strain>
    </source>
</reference>
<dbReference type="InterPro" id="IPR054722">
    <property type="entry name" value="PolX-like_BBD"/>
</dbReference>